<evidence type="ECO:0000313" key="2">
    <source>
        <dbReference type="Proteomes" id="UP000682802"/>
    </source>
</evidence>
<dbReference type="Proteomes" id="UP000682802">
    <property type="component" value="Plasmid p1"/>
</dbReference>
<geneLocation type="plasmid" evidence="1 2">
    <name>p1</name>
</geneLocation>
<gene>
    <name evidence="1" type="ORF">KM029_26535</name>
</gene>
<proteinExistence type="predicted"/>
<organism evidence="1 2">
    <name type="scientific">Flammeovirga kamogawensis</name>
    <dbReference type="NCBI Taxonomy" id="373891"/>
    <lineage>
        <taxon>Bacteria</taxon>
        <taxon>Pseudomonadati</taxon>
        <taxon>Bacteroidota</taxon>
        <taxon>Cytophagia</taxon>
        <taxon>Cytophagales</taxon>
        <taxon>Flammeovirgaceae</taxon>
        <taxon>Flammeovirga</taxon>
    </lineage>
</organism>
<accession>A0ABX8H4A2</accession>
<dbReference type="RefSeq" id="WP_144077030.1">
    <property type="nucleotide sequence ID" value="NZ_CP076130.1"/>
</dbReference>
<protein>
    <submittedName>
        <fullName evidence="1">Uncharacterized protein</fullName>
    </submittedName>
</protein>
<dbReference type="EMBL" id="CP076130">
    <property type="protein sequence ID" value="QWG10533.1"/>
    <property type="molecule type" value="Genomic_DNA"/>
</dbReference>
<evidence type="ECO:0000313" key="1">
    <source>
        <dbReference type="EMBL" id="QWG10533.1"/>
    </source>
</evidence>
<keyword evidence="1" id="KW-0614">Plasmid</keyword>
<name>A0ABX8H4A2_9BACT</name>
<sequence>MNTKKSVFNRKVGACKSATILILDRCASRPLEMKKYLIFLLEFVALSSFSQTREAFNNIDIVENKVIQTTDIYKSIVDSTIAEVLRIDEYLSKNQNSIEQQALTYNSNKPVKVYNNKWPEMLVTEINILRRSNGQIFYYAELPISESGDWSIMYTHYFDINGNVIAFKREANFFNTLCGDDLVNETSIYIFDKNHTLISKSYSLSDSQMQGIINDKDCMFNYDYEYIIMESLEDIVN</sequence>
<keyword evidence="2" id="KW-1185">Reference proteome</keyword>
<reference evidence="1 2" key="1">
    <citation type="submission" date="2021-05" db="EMBL/GenBank/DDBJ databases">
        <title>Comparative genomic studies on the polysaccharide-degrading batcterial strains of the Flammeovirga genus.</title>
        <authorList>
            <person name="Zewei F."/>
            <person name="Zheng Z."/>
            <person name="Yu L."/>
            <person name="Ruyue G."/>
            <person name="Yanhong M."/>
            <person name="Yuanyuan C."/>
            <person name="Jingyan G."/>
            <person name="Wenjun H."/>
        </authorList>
    </citation>
    <scope>NUCLEOTIDE SEQUENCE [LARGE SCALE GENOMIC DNA]</scope>
    <source>
        <strain evidence="1 2">YS10</strain>
        <plasmid evidence="1 2">p1</plasmid>
    </source>
</reference>